<dbReference type="eggNOG" id="arCOG00374">
    <property type="taxonomic scope" value="Archaea"/>
</dbReference>
<dbReference type="KEGG" id="tne:Tneu_0198"/>
<organism evidence="2 3">
    <name type="scientific">Pyrobaculum neutrophilum (strain DSM 2338 / JCM 9278 / NBRC 100436 / V24Sta)</name>
    <name type="common">Thermoproteus neutrophilus</name>
    <dbReference type="NCBI Taxonomy" id="444157"/>
    <lineage>
        <taxon>Archaea</taxon>
        <taxon>Thermoproteota</taxon>
        <taxon>Thermoprotei</taxon>
        <taxon>Thermoproteales</taxon>
        <taxon>Thermoproteaceae</taxon>
        <taxon>Pyrobaculum</taxon>
    </lineage>
</organism>
<dbReference type="PANTHER" id="PTHR43704">
    <property type="entry name" value="BSR5907 PROTEIN"/>
    <property type="match status" value="1"/>
</dbReference>
<dbReference type="STRING" id="444157.Tneu_0198"/>
<evidence type="ECO:0000313" key="2">
    <source>
        <dbReference type="EMBL" id="ACB39154.1"/>
    </source>
</evidence>
<dbReference type="GeneID" id="6164861"/>
<keyword evidence="3" id="KW-1185">Reference proteome</keyword>
<dbReference type="OrthoDB" id="28494at2157"/>
<accession>B1YAS5</accession>
<dbReference type="RefSeq" id="WP_012349575.1">
    <property type="nucleotide sequence ID" value="NC_010525.1"/>
</dbReference>
<protein>
    <submittedName>
        <fullName evidence="2">Transcriptional regulator, TrmB</fullName>
    </submittedName>
</protein>
<gene>
    <name evidence="2" type="ordered locus">Tneu_0198</name>
</gene>
<dbReference type="HOGENOM" id="CLU_910958_0_0_2"/>
<feature type="region of interest" description="Disordered" evidence="1">
    <location>
        <begin position="137"/>
        <end position="206"/>
    </location>
</feature>
<reference evidence="2" key="1">
    <citation type="submission" date="2008-03" db="EMBL/GenBank/DDBJ databases">
        <title>Complete sequence of Thermoproteus neutrophilus V24Sta.</title>
        <authorList>
            <consortium name="US DOE Joint Genome Institute"/>
            <person name="Copeland A."/>
            <person name="Lucas S."/>
            <person name="Lapidus A."/>
            <person name="Glavina del Rio T."/>
            <person name="Dalin E."/>
            <person name="Tice H."/>
            <person name="Bruce D."/>
            <person name="Goodwin L."/>
            <person name="Pitluck S."/>
            <person name="Sims D."/>
            <person name="Brettin T."/>
            <person name="Detter J.C."/>
            <person name="Han C."/>
            <person name="Kuske C.R."/>
            <person name="Schmutz J."/>
            <person name="Larimer F."/>
            <person name="Land M."/>
            <person name="Hauser L."/>
            <person name="Kyrpides N."/>
            <person name="Mikhailova N."/>
            <person name="Biddle J.F."/>
            <person name="Zhang Z."/>
            <person name="Fitz-Gibbon S.T."/>
            <person name="Lowe T.M."/>
            <person name="Saltikov C."/>
            <person name="House C.H."/>
            <person name="Richardson P."/>
        </authorList>
    </citation>
    <scope>NUCLEOTIDE SEQUENCE [LARGE SCALE GENOMIC DNA]</scope>
    <source>
        <strain evidence="2">V24Sta</strain>
    </source>
</reference>
<name>B1YAS5_PYRNV</name>
<feature type="compositionally biased region" description="Low complexity" evidence="1">
    <location>
        <begin position="140"/>
        <end position="206"/>
    </location>
</feature>
<dbReference type="Gene3D" id="1.10.10.10">
    <property type="entry name" value="Winged helix-like DNA-binding domain superfamily/Winged helix DNA-binding domain"/>
    <property type="match status" value="1"/>
</dbReference>
<dbReference type="PANTHER" id="PTHR43704:SF2">
    <property type="entry name" value="HTH CRP-TYPE DOMAIN-CONTAINING PROTEIN"/>
    <property type="match status" value="1"/>
</dbReference>
<dbReference type="Proteomes" id="UP000001694">
    <property type="component" value="Chromosome"/>
</dbReference>
<dbReference type="Pfam" id="PF13412">
    <property type="entry name" value="HTH_24"/>
    <property type="match status" value="1"/>
</dbReference>
<evidence type="ECO:0000313" key="3">
    <source>
        <dbReference type="Proteomes" id="UP000001694"/>
    </source>
</evidence>
<dbReference type="CDD" id="cd00090">
    <property type="entry name" value="HTH_ARSR"/>
    <property type="match status" value="1"/>
</dbReference>
<evidence type="ECO:0000256" key="1">
    <source>
        <dbReference type="SAM" id="MobiDB-lite"/>
    </source>
</evidence>
<dbReference type="InterPro" id="IPR036390">
    <property type="entry name" value="WH_DNA-bd_sf"/>
</dbReference>
<proteinExistence type="predicted"/>
<dbReference type="InterPro" id="IPR011991">
    <property type="entry name" value="ArsR-like_HTH"/>
</dbReference>
<dbReference type="SUPFAM" id="SSF46785">
    <property type="entry name" value="Winged helix' DNA-binding domain"/>
    <property type="match status" value="1"/>
</dbReference>
<dbReference type="InterPro" id="IPR036388">
    <property type="entry name" value="WH-like_DNA-bd_sf"/>
</dbReference>
<sequence>MIWVLLLFANGTALMVFNATVTAAVFNVTLPAQPLSAPVVELDRVPVPALYDGSRVSVVTGGRGLVTIRYVPRVVDVGGLPAVNITTSDVVVVWANGSLLVAPSVKILNYTRVDKSLIIVTRGPGYIAYAIPRQVRQNNTPPAQQNGTATQQTATAAPTTQQPVTATASATPETQRQQPSTTPTSAAPSATTPSVQTTAPASTPQAVQEAGGGQLLLAAAAGVAAVAAAVAALAARRGRGDAELGDVDRRILEYVRQSGGAYEADIARDLGIPRTTVFRAVRRLAERGLVSLEKRDGRNWVAPAG</sequence>
<dbReference type="AlphaFoldDB" id="B1YAS5"/>
<dbReference type="EMBL" id="CP001014">
    <property type="protein sequence ID" value="ACB39154.1"/>
    <property type="molecule type" value="Genomic_DNA"/>
</dbReference>